<dbReference type="Gene3D" id="3.55.50.30">
    <property type="match status" value="1"/>
</dbReference>
<feature type="domain" description="Protein FecR C-terminal" evidence="3">
    <location>
        <begin position="254"/>
        <end position="323"/>
    </location>
</feature>
<evidence type="ECO:0000256" key="1">
    <source>
        <dbReference type="SAM" id="Phobius"/>
    </source>
</evidence>
<proteinExistence type="predicted"/>
<protein>
    <recommendedName>
        <fullName evidence="6">Anti-sigma factor</fullName>
    </recommendedName>
</protein>
<dbReference type="RefSeq" id="WP_146858090.1">
    <property type="nucleotide sequence ID" value="NZ_BKAU01000001.1"/>
</dbReference>
<sequence>MNFFQQIFRRYQQNTSGRQEKELVDRWYDATGDMQRPDWMNEEHTRQLKESTWQQVTANLGLETSTTRTTRIRRMRPIARYAATAAITGLGIWGMVQYFSKPSRQHTAQPTFTTFLAGPGTQKHITLPDGTEIWLNNGSSLQVRNTSNNDTTREVWLTEGEAYFEVAKDLSKPFIVHVDSLQTRVLGTAFNIRAYRELSKLQVAVTEGRVQVGYNTNVLDTLTRNMQLDYHPATGEFSIVHRESSGQNGWRDGRFVLDRADFNELALRIRLRYGAVLNSKNERIRHTAFSASFQAGASLESVLETLCALYNTRYSIERDTLIIH</sequence>
<evidence type="ECO:0000259" key="3">
    <source>
        <dbReference type="Pfam" id="PF16344"/>
    </source>
</evidence>
<dbReference type="InterPro" id="IPR012373">
    <property type="entry name" value="Ferrdict_sens_TM"/>
</dbReference>
<dbReference type="Gene3D" id="2.60.120.1440">
    <property type="match status" value="1"/>
</dbReference>
<dbReference type="InterPro" id="IPR006860">
    <property type="entry name" value="FecR"/>
</dbReference>
<evidence type="ECO:0000313" key="4">
    <source>
        <dbReference type="EMBL" id="GEP94569.1"/>
    </source>
</evidence>
<dbReference type="Proteomes" id="UP000321436">
    <property type="component" value="Unassembled WGS sequence"/>
</dbReference>
<keyword evidence="1" id="KW-0812">Transmembrane</keyword>
<dbReference type="AlphaFoldDB" id="A0A512RFT1"/>
<feature type="domain" description="FecR protein" evidence="2">
    <location>
        <begin position="117"/>
        <end position="211"/>
    </location>
</feature>
<dbReference type="PANTHER" id="PTHR30273:SF2">
    <property type="entry name" value="PROTEIN FECR"/>
    <property type="match status" value="1"/>
</dbReference>
<evidence type="ECO:0008006" key="6">
    <source>
        <dbReference type="Google" id="ProtNLM"/>
    </source>
</evidence>
<evidence type="ECO:0000259" key="2">
    <source>
        <dbReference type="Pfam" id="PF04773"/>
    </source>
</evidence>
<accession>A0A512RFT1</accession>
<dbReference type="OrthoDB" id="1452822at2"/>
<dbReference type="PANTHER" id="PTHR30273">
    <property type="entry name" value="PERIPLASMIC SIGNAL SENSOR AND SIGMA FACTOR ACTIVATOR FECR-RELATED"/>
    <property type="match status" value="1"/>
</dbReference>
<reference evidence="4 5" key="1">
    <citation type="submission" date="2019-07" db="EMBL/GenBank/DDBJ databases">
        <title>Whole genome shotgun sequence of Chitinophaga cymbidii NBRC 109752.</title>
        <authorList>
            <person name="Hosoyama A."/>
            <person name="Uohara A."/>
            <person name="Ohji S."/>
            <person name="Ichikawa N."/>
        </authorList>
    </citation>
    <scope>NUCLEOTIDE SEQUENCE [LARGE SCALE GENOMIC DNA]</scope>
    <source>
        <strain evidence="4 5">NBRC 109752</strain>
    </source>
</reference>
<keyword evidence="1" id="KW-0472">Membrane</keyword>
<dbReference type="GO" id="GO:0016989">
    <property type="term" value="F:sigma factor antagonist activity"/>
    <property type="evidence" value="ECO:0007669"/>
    <property type="project" value="TreeGrafter"/>
</dbReference>
<keyword evidence="1" id="KW-1133">Transmembrane helix</keyword>
<dbReference type="InterPro" id="IPR032508">
    <property type="entry name" value="FecR_C"/>
</dbReference>
<dbReference type="Pfam" id="PF16344">
    <property type="entry name" value="FecR_C"/>
    <property type="match status" value="1"/>
</dbReference>
<dbReference type="PIRSF" id="PIRSF018266">
    <property type="entry name" value="FecR"/>
    <property type="match status" value="1"/>
</dbReference>
<dbReference type="Pfam" id="PF04773">
    <property type="entry name" value="FecR"/>
    <property type="match status" value="1"/>
</dbReference>
<keyword evidence="5" id="KW-1185">Reference proteome</keyword>
<gene>
    <name evidence="4" type="ORF">CCY01nite_08290</name>
</gene>
<feature type="transmembrane region" description="Helical" evidence="1">
    <location>
        <begin position="78"/>
        <end position="99"/>
    </location>
</feature>
<evidence type="ECO:0000313" key="5">
    <source>
        <dbReference type="Proteomes" id="UP000321436"/>
    </source>
</evidence>
<comment type="caution">
    <text evidence="4">The sequence shown here is derived from an EMBL/GenBank/DDBJ whole genome shotgun (WGS) entry which is preliminary data.</text>
</comment>
<organism evidence="4 5">
    <name type="scientific">Chitinophaga cymbidii</name>
    <dbReference type="NCBI Taxonomy" id="1096750"/>
    <lineage>
        <taxon>Bacteria</taxon>
        <taxon>Pseudomonadati</taxon>
        <taxon>Bacteroidota</taxon>
        <taxon>Chitinophagia</taxon>
        <taxon>Chitinophagales</taxon>
        <taxon>Chitinophagaceae</taxon>
        <taxon>Chitinophaga</taxon>
    </lineage>
</organism>
<name>A0A512RFT1_9BACT</name>
<dbReference type="EMBL" id="BKAU01000001">
    <property type="protein sequence ID" value="GEP94569.1"/>
    <property type="molecule type" value="Genomic_DNA"/>
</dbReference>